<name>A0ABP1RC46_9HEXA</name>
<keyword evidence="2" id="KW-0732">Signal</keyword>
<accession>A0ABP1RC46</accession>
<protein>
    <submittedName>
        <fullName evidence="3">Uncharacterized protein</fullName>
    </submittedName>
</protein>
<evidence type="ECO:0000256" key="2">
    <source>
        <dbReference type="SAM" id="SignalP"/>
    </source>
</evidence>
<organism evidence="3 4">
    <name type="scientific">Orchesella dallaii</name>
    <dbReference type="NCBI Taxonomy" id="48710"/>
    <lineage>
        <taxon>Eukaryota</taxon>
        <taxon>Metazoa</taxon>
        <taxon>Ecdysozoa</taxon>
        <taxon>Arthropoda</taxon>
        <taxon>Hexapoda</taxon>
        <taxon>Collembola</taxon>
        <taxon>Entomobryomorpha</taxon>
        <taxon>Entomobryoidea</taxon>
        <taxon>Orchesellidae</taxon>
        <taxon>Orchesellinae</taxon>
        <taxon>Orchesella</taxon>
    </lineage>
</organism>
<feature type="compositionally biased region" description="Basic and acidic residues" evidence="1">
    <location>
        <begin position="143"/>
        <end position="171"/>
    </location>
</feature>
<proteinExistence type="predicted"/>
<feature type="chain" id="PRO_5045902191" evidence="2">
    <location>
        <begin position="24"/>
        <end position="194"/>
    </location>
</feature>
<comment type="caution">
    <text evidence="3">The sequence shown here is derived from an EMBL/GenBank/DDBJ whole genome shotgun (WGS) entry which is preliminary data.</text>
</comment>
<feature type="region of interest" description="Disordered" evidence="1">
    <location>
        <begin position="115"/>
        <end position="185"/>
    </location>
</feature>
<feature type="signal peptide" evidence="2">
    <location>
        <begin position="1"/>
        <end position="23"/>
    </location>
</feature>
<reference evidence="3 4" key="1">
    <citation type="submission" date="2024-08" db="EMBL/GenBank/DDBJ databases">
        <authorList>
            <person name="Cucini C."/>
            <person name="Frati F."/>
        </authorList>
    </citation>
    <scope>NUCLEOTIDE SEQUENCE [LARGE SCALE GENOMIC DNA]</scope>
</reference>
<dbReference type="EMBL" id="CAXLJM020000068">
    <property type="protein sequence ID" value="CAL8123111.1"/>
    <property type="molecule type" value="Genomic_DNA"/>
</dbReference>
<evidence type="ECO:0000313" key="3">
    <source>
        <dbReference type="EMBL" id="CAL8123111.1"/>
    </source>
</evidence>
<gene>
    <name evidence="3" type="ORF">ODALV1_LOCUS20096</name>
</gene>
<keyword evidence="4" id="KW-1185">Reference proteome</keyword>
<evidence type="ECO:0000313" key="4">
    <source>
        <dbReference type="Proteomes" id="UP001642540"/>
    </source>
</evidence>
<dbReference type="Proteomes" id="UP001642540">
    <property type="component" value="Unassembled WGS sequence"/>
</dbReference>
<evidence type="ECO:0000256" key="1">
    <source>
        <dbReference type="SAM" id="MobiDB-lite"/>
    </source>
</evidence>
<sequence>MTRIISPFVALAILCLTLSFTESQNNYDGGDYSIENGNYYEEPIQGPYPKFQFYPGADIRALPVAQSEPEVRPLQLDLAKNFRKGIVGAKKQAEEAGGEMTDMMQKPITDMSKAMEGRMKTNSSDPAKEKSSEEKEEDDSDSKEETTTKKPSEDPSKPETNSKEVVPEPKRIQYPNPDFVDVQPRPRYYFDFYE</sequence>